<dbReference type="InterPro" id="IPR050810">
    <property type="entry name" value="Bact_Secretion_Sys_Channel"/>
</dbReference>
<organism evidence="6">
    <name type="scientific">marine sediment metagenome</name>
    <dbReference type="NCBI Taxonomy" id="412755"/>
    <lineage>
        <taxon>unclassified sequences</taxon>
        <taxon>metagenomes</taxon>
        <taxon>ecological metagenomes</taxon>
    </lineage>
</organism>
<feature type="domain" description="Type II/III secretion system secretin-like" evidence="5">
    <location>
        <begin position="5"/>
        <end position="152"/>
    </location>
</feature>
<dbReference type="GO" id="GO:0009306">
    <property type="term" value="P:protein secretion"/>
    <property type="evidence" value="ECO:0007669"/>
    <property type="project" value="InterPro"/>
</dbReference>
<gene>
    <name evidence="6" type="ORF">S03H2_60131</name>
</gene>
<feature type="region of interest" description="Disordered" evidence="4">
    <location>
        <begin position="195"/>
        <end position="233"/>
    </location>
</feature>
<sequence length="233" mass="26350">MNTALEVINGEKAKIQSIQKIPLQRITKEQAEWGWMTTQFEYVEIVDSLEITPHVYFGDGSIGLKTKAVLSSKLTPEGVKQINIVTRKEIENEETRIRRGESLVIGGIRKIEERDVVRGFPILKDIPLLGILFSGRDFEERAVETIFILTPTFSTGGVPREEIVEELKRKHEKAPDKFLDPLGLKALEREHQRKAAEAEEARLKAEAEKAEARHAVREADEQIKKATAEAEQA</sequence>
<keyword evidence="3" id="KW-0472">Membrane</keyword>
<evidence type="ECO:0000256" key="3">
    <source>
        <dbReference type="ARBA" id="ARBA00023136"/>
    </source>
</evidence>
<reference evidence="6" key="1">
    <citation type="journal article" date="2014" name="Front. Microbiol.">
        <title>High frequency of phylogenetically diverse reductive dehalogenase-homologous genes in deep subseafloor sedimentary metagenomes.</title>
        <authorList>
            <person name="Kawai M."/>
            <person name="Futagami T."/>
            <person name="Toyoda A."/>
            <person name="Takaki Y."/>
            <person name="Nishi S."/>
            <person name="Hori S."/>
            <person name="Arai W."/>
            <person name="Tsubouchi T."/>
            <person name="Morono Y."/>
            <person name="Uchiyama I."/>
            <person name="Ito T."/>
            <person name="Fujiyama A."/>
            <person name="Inagaki F."/>
            <person name="Takami H."/>
        </authorList>
    </citation>
    <scope>NUCLEOTIDE SEQUENCE</scope>
    <source>
        <strain evidence="6">Expedition CK06-06</strain>
    </source>
</reference>
<dbReference type="InterPro" id="IPR004846">
    <property type="entry name" value="T2SS/T3SS_dom"/>
</dbReference>
<evidence type="ECO:0000256" key="1">
    <source>
        <dbReference type="ARBA" id="ARBA00004370"/>
    </source>
</evidence>
<proteinExistence type="predicted"/>
<evidence type="ECO:0000313" key="6">
    <source>
        <dbReference type="EMBL" id="GAH87589.1"/>
    </source>
</evidence>
<comment type="subcellular location">
    <subcellularLocation>
        <location evidence="1">Membrane</location>
    </subcellularLocation>
</comment>
<protein>
    <recommendedName>
        <fullName evidence="5">Type II/III secretion system secretin-like domain-containing protein</fullName>
    </recommendedName>
</protein>
<comment type="caution">
    <text evidence="6">The sequence shown here is derived from an EMBL/GenBank/DDBJ whole genome shotgun (WGS) entry which is preliminary data.</text>
</comment>
<evidence type="ECO:0000259" key="5">
    <source>
        <dbReference type="Pfam" id="PF00263"/>
    </source>
</evidence>
<dbReference type="Pfam" id="PF00263">
    <property type="entry name" value="Secretin"/>
    <property type="match status" value="1"/>
</dbReference>
<name>X1KBJ9_9ZZZZ</name>
<dbReference type="PANTHER" id="PTHR30332:SF24">
    <property type="entry name" value="SECRETIN GSPD-RELATED"/>
    <property type="match status" value="1"/>
</dbReference>
<keyword evidence="2" id="KW-0732">Signal</keyword>
<dbReference type="EMBL" id="BARU01038724">
    <property type="protein sequence ID" value="GAH87589.1"/>
    <property type="molecule type" value="Genomic_DNA"/>
</dbReference>
<dbReference type="AlphaFoldDB" id="X1KBJ9"/>
<evidence type="ECO:0000256" key="4">
    <source>
        <dbReference type="SAM" id="MobiDB-lite"/>
    </source>
</evidence>
<dbReference type="PANTHER" id="PTHR30332">
    <property type="entry name" value="PROBABLE GENERAL SECRETION PATHWAY PROTEIN D"/>
    <property type="match status" value="1"/>
</dbReference>
<evidence type="ECO:0000256" key="2">
    <source>
        <dbReference type="ARBA" id="ARBA00022729"/>
    </source>
</evidence>
<dbReference type="GO" id="GO:0015627">
    <property type="term" value="C:type II protein secretion system complex"/>
    <property type="evidence" value="ECO:0007669"/>
    <property type="project" value="TreeGrafter"/>
</dbReference>
<feature type="non-terminal residue" evidence="6">
    <location>
        <position position="233"/>
    </location>
</feature>
<accession>X1KBJ9</accession>
<dbReference type="GO" id="GO:0016020">
    <property type="term" value="C:membrane"/>
    <property type="evidence" value="ECO:0007669"/>
    <property type="project" value="UniProtKB-SubCell"/>
</dbReference>